<feature type="region of interest" description="Disordered" evidence="1">
    <location>
        <begin position="1"/>
        <end position="38"/>
    </location>
</feature>
<evidence type="ECO:0000313" key="3">
    <source>
        <dbReference type="Proteomes" id="UP000239899"/>
    </source>
</evidence>
<accession>A0A2P6TYD8</accession>
<feature type="region of interest" description="Disordered" evidence="1">
    <location>
        <begin position="319"/>
        <end position="420"/>
    </location>
</feature>
<dbReference type="EMBL" id="LHPG02000004">
    <property type="protein sequence ID" value="PRW59071.1"/>
    <property type="molecule type" value="Genomic_DNA"/>
</dbReference>
<evidence type="ECO:0000256" key="1">
    <source>
        <dbReference type="SAM" id="MobiDB-lite"/>
    </source>
</evidence>
<feature type="compositionally biased region" description="Polar residues" evidence="1">
    <location>
        <begin position="343"/>
        <end position="354"/>
    </location>
</feature>
<reference evidence="2 3" key="1">
    <citation type="journal article" date="2018" name="Plant J.">
        <title>Genome sequences of Chlorella sorokiniana UTEX 1602 and Micractinium conductrix SAG 241.80: implications to maltose excretion by a green alga.</title>
        <authorList>
            <person name="Arriola M.B."/>
            <person name="Velmurugan N."/>
            <person name="Zhang Y."/>
            <person name="Plunkett M.H."/>
            <person name="Hondzo H."/>
            <person name="Barney B.M."/>
        </authorList>
    </citation>
    <scope>NUCLEOTIDE SEQUENCE [LARGE SCALE GENOMIC DNA]</scope>
    <source>
        <strain evidence="3">UTEX 1602</strain>
    </source>
</reference>
<dbReference type="AlphaFoldDB" id="A0A2P6TYD8"/>
<proteinExistence type="predicted"/>
<dbReference type="OrthoDB" id="10485119at2759"/>
<keyword evidence="2" id="KW-0675">Receptor</keyword>
<keyword evidence="3" id="KW-1185">Reference proteome</keyword>
<dbReference type="Proteomes" id="UP000239899">
    <property type="component" value="Unassembled WGS sequence"/>
</dbReference>
<organism evidence="2 3">
    <name type="scientific">Chlorella sorokiniana</name>
    <name type="common">Freshwater green alga</name>
    <dbReference type="NCBI Taxonomy" id="3076"/>
    <lineage>
        <taxon>Eukaryota</taxon>
        <taxon>Viridiplantae</taxon>
        <taxon>Chlorophyta</taxon>
        <taxon>core chlorophytes</taxon>
        <taxon>Trebouxiophyceae</taxon>
        <taxon>Chlorellales</taxon>
        <taxon>Chlorellaceae</taxon>
        <taxon>Chlorella clade</taxon>
        <taxon>Chlorella</taxon>
    </lineage>
</organism>
<sequence length="420" mass="42965">MPLPLARLSGRGDARQQAGGGMATPPPPPSASGAGGQPGSVEALASLLGIPLGGGVLHIDSLYVACECRDCDARVRLGHDRPIFGLSRWEKHCGSKAKKWRISLRVVPGSCPEVKLNDPPMAVGTWLDLKGIHVTGTGERIGMDVEVPFAGIAAKRARLPSWAGEGAFEQAGGMEAGGSPGGAAAAAAAAAADASVAQEPLELALLDSAAPEGSMSEAFLRQQQRVFAELRAGSSDGNAAQRQHVAIFGLAAALLEGPAQHLLSEAYLPYINDLSGEHLARQTSTFGCYLDLLGQGMEWQAVHRQLMAFMRGTLRRILSRRPQTSGPAAEGEDGAAAEGAKPSASSPARPTTGPSAAAADQERDLPASGSTPGMGEGAADAGEQAPVDSSSRGTGSVEAGRQEQQPAAAAVKQESTEPAV</sequence>
<protein>
    <submittedName>
        <fullName evidence="2">Mitochondrial import receptor subunit TOM40-1</fullName>
    </submittedName>
</protein>
<gene>
    <name evidence="2" type="ORF">C2E21_2081</name>
</gene>
<comment type="caution">
    <text evidence="2">The sequence shown here is derived from an EMBL/GenBank/DDBJ whole genome shotgun (WGS) entry which is preliminary data.</text>
</comment>
<name>A0A2P6TYD8_CHLSO</name>
<evidence type="ECO:0000313" key="2">
    <source>
        <dbReference type="EMBL" id="PRW59071.1"/>
    </source>
</evidence>